<protein>
    <submittedName>
        <fullName evidence="2">Uncharacterized protein</fullName>
    </submittedName>
</protein>
<name>A0A4R2GQ38_9HYPH</name>
<dbReference type="Proteomes" id="UP000294881">
    <property type="component" value="Unassembled WGS sequence"/>
</dbReference>
<feature type="region of interest" description="Disordered" evidence="1">
    <location>
        <begin position="14"/>
        <end position="86"/>
    </location>
</feature>
<gene>
    <name evidence="2" type="ORF">EV666_11616</name>
</gene>
<feature type="compositionally biased region" description="Low complexity" evidence="1">
    <location>
        <begin position="164"/>
        <end position="182"/>
    </location>
</feature>
<evidence type="ECO:0000313" key="3">
    <source>
        <dbReference type="Proteomes" id="UP000294881"/>
    </source>
</evidence>
<dbReference type="AlphaFoldDB" id="A0A4R2GQ38"/>
<reference evidence="2 3" key="1">
    <citation type="submission" date="2019-03" db="EMBL/GenBank/DDBJ databases">
        <title>Genomic Encyclopedia of Type Strains, Phase IV (KMG-IV): sequencing the most valuable type-strain genomes for metagenomic binning, comparative biology and taxonomic classification.</title>
        <authorList>
            <person name="Goeker M."/>
        </authorList>
    </citation>
    <scope>NUCLEOTIDE SEQUENCE [LARGE SCALE GENOMIC DNA]</scope>
    <source>
        <strain evidence="2 3">DSM 22958</strain>
    </source>
</reference>
<proteinExistence type="predicted"/>
<dbReference type="EMBL" id="SLWL01000016">
    <property type="protein sequence ID" value="TCO09983.1"/>
    <property type="molecule type" value="Genomic_DNA"/>
</dbReference>
<comment type="caution">
    <text evidence="2">The sequence shown here is derived from an EMBL/GenBank/DDBJ whole genome shotgun (WGS) entry which is preliminary data.</text>
</comment>
<organism evidence="2 3">
    <name type="scientific">Camelimonas lactis</name>
    <dbReference type="NCBI Taxonomy" id="659006"/>
    <lineage>
        <taxon>Bacteria</taxon>
        <taxon>Pseudomonadati</taxon>
        <taxon>Pseudomonadota</taxon>
        <taxon>Alphaproteobacteria</taxon>
        <taxon>Hyphomicrobiales</taxon>
        <taxon>Chelatococcaceae</taxon>
        <taxon>Camelimonas</taxon>
    </lineage>
</organism>
<feature type="compositionally biased region" description="Basic and acidic residues" evidence="1">
    <location>
        <begin position="183"/>
        <end position="193"/>
    </location>
</feature>
<accession>A0A4R2GQ38</accession>
<keyword evidence="3" id="KW-1185">Reference proteome</keyword>
<evidence type="ECO:0000256" key="1">
    <source>
        <dbReference type="SAM" id="MobiDB-lite"/>
    </source>
</evidence>
<sequence>MGLNSWINGQYIAWHRGSPPPDQRVRRVASLSPDSARGPEGSLPITPWQGHVRNRHPALLGPRLDNEPTPMRAPSPGELTASSRLRSEPWAIEQLPPPPDYADLPQQTPPPPYTVSAPQIEPLRVEMPAGALETVDSMPAAAMGGGRLRVRMPDGASEAVGSMPAAAAGGSRVAPSAASASRHANEAATEERAASPSIEEVIETGVEVVIRF</sequence>
<evidence type="ECO:0000313" key="2">
    <source>
        <dbReference type="EMBL" id="TCO09983.1"/>
    </source>
</evidence>
<feature type="region of interest" description="Disordered" evidence="1">
    <location>
        <begin position="160"/>
        <end position="199"/>
    </location>
</feature>